<dbReference type="EnsemblPlants" id="KRH27078">
    <property type="protein sequence ID" value="KRH27078"/>
    <property type="gene ID" value="GLYMA_12G212800"/>
</dbReference>
<dbReference type="Pfam" id="PF01852">
    <property type="entry name" value="START"/>
    <property type="match status" value="1"/>
</dbReference>
<keyword evidence="1" id="KW-0472">Membrane</keyword>
<dbReference type="PaxDb" id="3847-GLYMA12G34061.1"/>
<dbReference type="SUPFAM" id="SSF55961">
    <property type="entry name" value="Bet v1-like"/>
    <property type="match status" value="1"/>
</dbReference>
<reference evidence="4" key="2">
    <citation type="submission" date="2018-02" db="UniProtKB">
        <authorList>
            <consortium name="EnsemblPlants"/>
        </authorList>
    </citation>
    <scope>IDENTIFICATION</scope>
    <source>
        <strain evidence="4">Williams 82</strain>
    </source>
</reference>
<organism evidence="3">
    <name type="scientific">Glycine max</name>
    <name type="common">Soybean</name>
    <name type="synonym">Glycine hispida</name>
    <dbReference type="NCBI Taxonomy" id="3847"/>
    <lineage>
        <taxon>Eukaryota</taxon>
        <taxon>Viridiplantae</taxon>
        <taxon>Streptophyta</taxon>
        <taxon>Embryophyta</taxon>
        <taxon>Tracheophyta</taxon>
        <taxon>Spermatophyta</taxon>
        <taxon>Magnoliopsida</taxon>
        <taxon>eudicotyledons</taxon>
        <taxon>Gunneridae</taxon>
        <taxon>Pentapetalae</taxon>
        <taxon>rosids</taxon>
        <taxon>fabids</taxon>
        <taxon>Fabales</taxon>
        <taxon>Fabaceae</taxon>
        <taxon>Papilionoideae</taxon>
        <taxon>50 kb inversion clade</taxon>
        <taxon>NPAAA clade</taxon>
        <taxon>indigoferoid/millettioid clade</taxon>
        <taxon>Phaseoleae</taxon>
        <taxon>Glycine</taxon>
        <taxon>Glycine subgen. Soja</taxon>
    </lineage>
</organism>
<protein>
    <recommendedName>
        <fullName evidence="2">START domain-containing protein</fullName>
    </recommendedName>
</protein>
<keyword evidence="1" id="KW-1133">Transmembrane helix</keyword>
<dbReference type="eggNOG" id="ENOG502QVR9">
    <property type="taxonomic scope" value="Eukaryota"/>
</dbReference>
<evidence type="ECO:0000256" key="1">
    <source>
        <dbReference type="SAM" id="Phobius"/>
    </source>
</evidence>
<dbReference type="EMBL" id="CM000845">
    <property type="protein sequence ID" value="KRH27078.1"/>
    <property type="molecule type" value="Genomic_DNA"/>
</dbReference>
<dbReference type="PROSITE" id="PS50848">
    <property type="entry name" value="START"/>
    <property type="match status" value="1"/>
</dbReference>
<dbReference type="PANTHER" id="PTHR45654:SF48">
    <property type="entry name" value="START DOMAIN-CONTAINING PROTEIN"/>
    <property type="match status" value="1"/>
</dbReference>
<reference evidence="3 4" key="1">
    <citation type="journal article" date="2010" name="Nature">
        <title>Genome sequence of the palaeopolyploid soybean.</title>
        <authorList>
            <person name="Schmutz J."/>
            <person name="Cannon S.B."/>
            <person name="Schlueter J."/>
            <person name="Ma J."/>
            <person name="Mitros T."/>
            <person name="Nelson W."/>
            <person name="Hyten D.L."/>
            <person name="Song Q."/>
            <person name="Thelen J.J."/>
            <person name="Cheng J."/>
            <person name="Xu D."/>
            <person name="Hellsten U."/>
            <person name="May G.D."/>
            <person name="Yu Y."/>
            <person name="Sakurai T."/>
            <person name="Umezawa T."/>
            <person name="Bhattacharyya M.K."/>
            <person name="Sandhu D."/>
            <person name="Valliyodan B."/>
            <person name="Lindquist E."/>
            <person name="Peto M."/>
            <person name="Grant D."/>
            <person name="Shu S."/>
            <person name="Goodstein D."/>
            <person name="Barry K."/>
            <person name="Futrell-Griggs M."/>
            <person name="Abernathy B."/>
            <person name="Du J."/>
            <person name="Tian Z."/>
            <person name="Zhu L."/>
            <person name="Gill N."/>
            <person name="Joshi T."/>
            <person name="Libault M."/>
            <person name="Sethuraman A."/>
            <person name="Zhang X.-C."/>
            <person name="Shinozaki K."/>
            <person name="Nguyen H.T."/>
            <person name="Wing R.A."/>
            <person name="Cregan P."/>
            <person name="Specht J."/>
            <person name="Grimwood J."/>
            <person name="Rokhsar D."/>
            <person name="Stacey G."/>
            <person name="Shoemaker R.C."/>
            <person name="Jackson S.A."/>
        </authorList>
    </citation>
    <scope>NUCLEOTIDE SEQUENCE</scope>
    <source>
        <strain evidence="4">cv. Williams 82</strain>
        <tissue evidence="3">Callus</tissue>
    </source>
</reference>
<evidence type="ECO:0000259" key="2">
    <source>
        <dbReference type="PROSITE" id="PS50848"/>
    </source>
</evidence>
<keyword evidence="1" id="KW-0812">Transmembrane</keyword>
<dbReference type="PANTHER" id="PTHR45654">
    <property type="entry name" value="HOMEOBOX-LEUCINE ZIPPER PROTEIN MERISTEM L1"/>
    <property type="match status" value="1"/>
</dbReference>
<evidence type="ECO:0000313" key="5">
    <source>
        <dbReference type="Proteomes" id="UP000008827"/>
    </source>
</evidence>
<dbReference type="Gramene" id="KRH27078">
    <property type="protein sequence ID" value="KRH27078"/>
    <property type="gene ID" value="GLYMA_12G212800"/>
</dbReference>
<dbReference type="SMART" id="SM00234">
    <property type="entry name" value="START"/>
    <property type="match status" value="1"/>
</dbReference>
<accession>K7LW77</accession>
<dbReference type="CDD" id="cd08875">
    <property type="entry name" value="START_ArGLABRA2_like"/>
    <property type="match status" value="1"/>
</dbReference>
<evidence type="ECO:0000313" key="4">
    <source>
        <dbReference type="EnsemblPlants" id="KRH27078"/>
    </source>
</evidence>
<gene>
    <name evidence="3" type="ORF">GLYMA_12G212800</name>
</gene>
<dbReference type="GO" id="GO:0008289">
    <property type="term" value="F:lipid binding"/>
    <property type="evidence" value="ECO:0007669"/>
    <property type="project" value="InterPro"/>
</dbReference>
<feature type="domain" description="START" evidence="2">
    <location>
        <begin position="15"/>
        <end position="278"/>
    </location>
</feature>
<dbReference type="OMA" id="ARDEVPM"/>
<feature type="transmembrane region" description="Helical" evidence="1">
    <location>
        <begin position="304"/>
        <end position="327"/>
    </location>
</feature>
<dbReference type="InterPro" id="IPR042160">
    <property type="entry name" value="HD-Zip_IV"/>
</dbReference>
<sequence>MQRASDLIFGFSIFAEPMKTEIIEHARLAMDELVKLGTAGHPLWQPQPKDRFDILNQIEYLRQFGEVDTALREIVKLIEVGEPQNLPSFDTYQTEQPASKETPTVALQTEASRDMAFINMSPISIVELLMDVNEWSSAFYNIVSKATLVGTLLGGERGYDDKLHVMSAEIHLPTTTVPTRECYFGRFSKQLSHNVWGVVDISLEKFIPSPTSNFLKRPSGCLISGMPNGHSKVAWVEHVEADHSHLDNYFKPLVTSTLAFGASRWLNSLNRYGEWLQTLKATTFVADEGGTYVFCTLYFNLFKVFHYMTLHLCFFLISSFVFSFVYVKSI</sequence>
<dbReference type="GO" id="GO:0003677">
    <property type="term" value="F:DNA binding"/>
    <property type="evidence" value="ECO:0007669"/>
    <property type="project" value="UniProtKB-KW"/>
</dbReference>
<dbReference type="InParanoid" id="K7LW77"/>
<dbReference type="InterPro" id="IPR002913">
    <property type="entry name" value="START_lipid-bd_dom"/>
</dbReference>
<keyword evidence="5" id="KW-1185">Reference proteome</keyword>
<reference evidence="3" key="3">
    <citation type="submission" date="2018-07" db="EMBL/GenBank/DDBJ databases">
        <title>WGS assembly of Glycine max.</title>
        <authorList>
            <person name="Schmutz J."/>
            <person name="Cannon S."/>
            <person name="Schlueter J."/>
            <person name="Ma J."/>
            <person name="Mitros T."/>
            <person name="Nelson W."/>
            <person name="Hyten D."/>
            <person name="Song Q."/>
            <person name="Thelen J."/>
            <person name="Cheng J."/>
            <person name="Xu D."/>
            <person name="Hellsten U."/>
            <person name="May G."/>
            <person name="Yu Y."/>
            <person name="Sakurai T."/>
            <person name="Umezawa T."/>
            <person name="Bhattacharyya M."/>
            <person name="Sandhu D."/>
            <person name="Valliyodan B."/>
            <person name="Lindquist E."/>
            <person name="Peto M."/>
            <person name="Grant D."/>
            <person name="Shu S."/>
            <person name="Goodstein D."/>
            <person name="Barry K."/>
            <person name="Futrell-Griggs M."/>
            <person name="Abernathy B."/>
            <person name="Du J."/>
            <person name="Tian Z."/>
            <person name="Zhu L."/>
            <person name="Gill N."/>
            <person name="Joshi T."/>
            <person name="Libault M."/>
            <person name="Sethuraman A."/>
            <person name="Zhang X."/>
            <person name="Shinozaki K."/>
            <person name="Nguyen H."/>
            <person name="Wing R."/>
            <person name="Cregan P."/>
            <person name="Specht J."/>
            <person name="Grimwood J."/>
            <person name="Rokhsar D."/>
            <person name="Stacey G."/>
            <person name="Shoemaker R."/>
            <person name="Jackson S."/>
        </authorList>
    </citation>
    <scope>NUCLEOTIDE SEQUENCE</scope>
    <source>
        <tissue evidence="3">Callus</tissue>
    </source>
</reference>
<dbReference type="AlphaFoldDB" id="K7LW77"/>
<dbReference type="Proteomes" id="UP000008827">
    <property type="component" value="Chromosome 12"/>
</dbReference>
<evidence type="ECO:0000313" key="3">
    <source>
        <dbReference type="EMBL" id="KRH27078.1"/>
    </source>
</evidence>
<proteinExistence type="predicted"/>
<name>K7LW77_SOYBN</name>
<dbReference type="HOGENOM" id="CLU_015002_3_1_1"/>